<sequence>MSGDYYDPTPVVNVDVAVATTLATSTTAAAAAAVTTTTAAAAVAAAATTAAAAASSTASASSSSAAGLTSYVSFEDNCSSASSKRATVAEIAQVGNTGSEDGAYGCNYIQVATQDVAEQYDNYAVFYGATEDMTCYYWNKIAKDGSIAGWYTSTDSFFSFDLAAGSTQYLAIQNGTGGAGTCQPASLAPVTDANSALLYTWIEWDAVDVTTTWSAFDVSSIMAQDADGTVNGVEACTLDGTTCSSISAGAATISNAFDLSLAAADGIGYNTGGTLKFKINLGF</sequence>
<evidence type="ECO:0000313" key="4">
    <source>
        <dbReference type="Proteomes" id="UP000241462"/>
    </source>
</evidence>
<gene>
    <name evidence="3" type="ORF">BD289DRAFT_380093</name>
</gene>
<dbReference type="PRINTS" id="PR00308">
    <property type="entry name" value="ANTIFREEZEI"/>
</dbReference>
<comment type="similarity">
    <text evidence="1">Belongs to the type-I AFP family.</text>
</comment>
<dbReference type="OrthoDB" id="118256at2759"/>
<proteinExistence type="inferred from homology"/>
<dbReference type="GO" id="GO:0016172">
    <property type="term" value="F:antifreeze activity"/>
    <property type="evidence" value="ECO:0007669"/>
    <property type="project" value="InterPro"/>
</dbReference>
<dbReference type="GO" id="GO:0005576">
    <property type="term" value="C:extracellular region"/>
    <property type="evidence" value="ECO:0007669"/>
    <property type="project" value="InterPro"/>
</dbReference>
<dbReference type="InterPro" id="IPR000104">
    <property type="entry name" value="Antifreeze_1"/>
</dbReference>
<evidence type="ECO:0000256" key="1">
    <source>
        <dbReference type="ARBA" id="ARBA00006358"/>
    </source>
</evidence>
<evidence type="ECO:0000256" key="2">
    <source>
        <dbReference type="ARBA" id="ARBA00023076"/>
    </source>
</evidence>
<protein>
    <submittedName>
        <fullName evidence="3">Uncharacterized protein</fullName>
    </submittedName>
</protein>
<dbReference type="InterPro" id="IPR038903">
    <property type="entry name" value="Allergen_Asp_f_4"/>
</dbReference>
<dbReference type="Pfam" id="PF25312">
    <property type="entry name" value="Allergen_Asp_f_4"/>
    <property type="match status" value="1"/>
</dbReference>
<reference evidence="3 4" key="1">
    <citation type="journal article" date="2018" name="Mycol. Prog.">
        <title>Coniella lustricola, a new species from submerged detritus.</title>
        <authorList>
            <person name="Raudabaugh D.B."/>
            <person name="Iturriaga T."/>
            <person name="Carver A."/>
            <person name="Mondo S."/>
            <person name="Pangilinan J."/>
            <person name="Lipzen A."/>
            <person name="He G."/>
            <person name="Amirebrahimi M."/>
            <person name="Grigoriev I.V."/>
            <person name="Miller A.N."/>
        </authorList>
    </citation>
    <scope>NUCLEOTIDE SEQUENCE [LARGE SCALE GENOMIC DNA]</scope>
    <source>
        <strain evidence="3 4">B22-T-1</strain>
    </source>
</reference>
<name>A0A2T2ZRT5_9PEZI</name>
<dbReference type="EMBL" id="KZ678921">
    <property type="protein sequence ID" value="PSR74039.1"/>
    <property type="molecule type" value="Genomic_DNA"/>
</dbReference>
<evidence type="ECO:0000313" key="3">
    <source>
        <dbReference type="EMBL" id="PSR74039.1"/>
    </source>
</evidence>
<dbReference type="InParanoid" id="A0A2T2ZRT5"/>
<keyword evidence="2" id="KW-0047">Antifreeze protein</keyword>
<dbReference type="PANTHER" id="PTHR42039">
    <property type="entry name" value="PUTATIVE (AFU_ORTHOLOGUE AFUA_3G02940)-RELATED"/>
    <property type="match status" value="1"/>
</dbReference>
<dbReference type="Proteomes" id="UP000241462">
    <property type="component" value="Unassembled WGS sequence"/>
</dbReference>
<dbReference type="PANTHER" id="PTHR42039:SF1">
    <property type="entry name" value="PUTATIVE (AFU_ORTHOLOGUE AFUA_3G02940)-RELATED"/>
    <property type="match status" value="1"/>
</dbReference>
<accession>A0A2T2ZRT5</accession>
<dbReference type="AlphaFoldDB" id="A0A2T2ZRT5"/>
<dbReference type="GO" id="GO:0019863">
    <property type="term" value="F:IgE binding"/>
    <property type="evidence" value="ECO:0007669"/>
    <property type="project" value="InterPro"/>
</dbReference>
<organism evidence="3 4">
    <name type="scientific">Coniella lustricola</name>
    <dbReference type="NCBI Taxonomy" id="2025994"/>
    <lineage>
        <taxon>Eukaryota</taxon>
        <taxon>Fungi</taxon>
        <taxon>Dikarya</taxon>
        <taxon>Ascomycota</taxon>
        <taxon>Pezizomycotina</taxon>
        <taxon>Sordariomycetes</taxon>
        <taxon>Sordariomycetidae</taxon>
        <taxon>Diaporthales</taxon>
        <taxon>Schizoparmaceae</taxon>
        <taxon>Coniella</taxon>
    </lineage>
</organism>
<keyword evidence="4" id="KW-1185">Reference proteome</keyword>